<gene>
    <name evidence="2" type="ORF">WMSIL1_LOCUS6038</name>
</gene>
<feature type="compositionally biased region" description="Polar residues" evidence="1">
    <location>
        <begin position="112"/>
        <end position="121"/>
    </location>
</feature>
<dbReference type="AlphaFoldDB" id="A0A564YFS6"/>
<name>A0A564YFS6_HYMDI</name>
<protein>
    <submittedName>
        <fullName evidence="2">Uncharacterized protein</fullName>
    </submittedName>
</protein>
<evidence type="ECO:0000313" key="3">
    <source>
        <dbReference type="Proteomes" id="UP000321570"/>
    </source>
</evidence>
<feature type="region of interest" description="Disordered" evidence="1">
    <location>
        <begin position="71"/>
        <end position="121"/>
    </location>
</feature>
<dbReference type="EMBL" id="CABIJS010000210">
    <property type="protein sequence ID" value="VUZ46125.1"/>
    <property type="molecule type" value="Genomic_DNA"/>
</dbReference>
<evidence type="ECO:0000313" key="2">
    <source>
        <dbReference type="EMBL" id="VUZ46125.1"/>
    </source>
</evidence>
<feature type="compositionally biased region" description="Low complexity" evidence="1">
    <location>
        <begin position="88"/>
        <end position="111"/>
    </location>
</feature>
<accession>A0A564YFS6</accession>
<organism evidence="2 3">
    <name type="scientific">Hymenolepis diminuta</name>
    <name type="common">Rat tapeworm</name>
    <dbReference type="NCBI Taxonomy" id="6216"/>
    <lineage>
        <taxon>Eukaryota</taxon>
        <taxon>Metazoa</taxon>
        <taxon>Spiralia</taxon>
        <taxon>Lophotrochozoa</taxon>
        <taxon>Platyhelminthes</taxon>
        <taxon>Cestoda</taxon>
        <taxon>Eucestoda</taxon>
        <taxon>Cyclophyllidea</taxon>
        <taxon>Hymenolepididae</taxon>
        <taxon>Hymenolepis</taxon>
    </lineage>
</organism>
<sequence length="179" mass="20173">MSGQATVLEKDYAVRNGEFESIDFNLRSQIIAEVDRTINDQHEAINPSFCDWSHIETKILPKLETSLSSSSKIGVIRPSHQSGRRVPSSGCSTSKASKAATSTNKTSSRSSQNQEPSVQMKQNENFEVNTELFSSPINCRNFIKEYRERKLIKLREKVGEIPYVNWGLDLKLAKSDTFV</sequence>
<reference evidence="2 3" key="1">
    <citation type="submission" date="2019-07" db="EMBL/GenBank/DDBJ databases">
        <authorList>
            <person name="Jastrzebski P J."/>
            <person name="Paukszto L."/>
            <person name="Jastrzebski P J."/>
        </authorList>
    </citation>
    <scope>NUCLEOTIDE SEQUENCE [LARGE SCALE GENOMIC DNA]</scope>
    <source>
        <strain evidence="2 3">WMS-il1</strain>
    </source>
</reference>
<keyword evidence="3" id="KW-1185">Reference proteome</keyword>
<dbReference type="Proteomes" id="UP000321570">
    <property type="component" value="Unassembled WGS sequence"/>
</dbReference>
<evidence type="ECO:0000256" key="1">
    <source>
        <dbReference type="SAM" id="MobiDB-lite"/>
    </source>
</evidence>
<proteinExistence type="predicted"/>